<dbReference type="Gene3D" id="3.40.50.1220">
    <property type="entry name" value="TPP-binding domain"/>
    <property type="match status" value="1"/>
</dbReference>
<dbReference type="Proteomes" id="UP001183629">
    <property type="component" value="Unassembled WGS sequence"/>
</dbReference>
<evidence type="ECO:0000313" key="2">
    <source>
        <dbReference type="Proteomes" id="UP001183629"/>
    </source>
</evidence>
<keyword evidence="2" id="KW-1185">Reference proteome</keyword>
<dbReference type="AlphaFoldDB" id="A0AAE3ZX23"/>
<name>A0AAE3ZX23_9ACTN</name>
<evidence type="ECO:0008006" key="3">
    <source>
        <dbReference type="Google" id="ProtNLM"/>
    </source>
</evidence>
<dbReference type="SUPFAM" id="SSF52467">
    <property type="entry name" value="DHS-like NAD/FAD-binding domain"/>
    <property type="match status" value="1"/>
</dbReference>
<dbReference type="RefSeq" id="WP_310423003.1">
    <property type="nucleotide sequence ID" value="NZ_JAVDYC010000001.1"/>
</dbReference>
<dbReference type="EMBL" id="JAVDYC010000001">
    <property type="protein sequence ID" value="MDR7326754.1"/>
    <property type="molecule type" value="Genomic_DNA"/>
</dbReference>
<dbReference type="InterPro" id="IPR029035">
    <property type="entry name" value="DHS-like_NAD/FAD-binding_dom"/>
</dbReference>
<accession>A0AAE3ZX23</accession>
<organism evidence="1 2">
    <name type="scientific">Catenuloplanes niger</name>
    <dbReference type="NCBI Taxonomy" id="587534"/>
    <lineage>
        <taxon>Bacteria</taxon>
        <taxon>Bacillati</taxon>
        <taxon>Actinomycetota</taxon>
        <taxon>Actinomycetes</taxon>
        <taxon>Micromonosporales</taxon>
        <taxon>Micromonosporaceae</taxon>
        <taxon>Catenuloplanes</taxon>
    </lineage>
</organism>
<evidence type="ECO:0000313" key="1">
    <source>
        <dbReference type="EMBL" id="MDR7326754.1"/>
    </source>
</evidence>
<protein>
    <recommendedName>
        <fullName evidence="3">SIR2-like domain-containing protein</fullName>
    </recommendedName>
</protein>
<sequence length="644" mass="69348">MNEEMSLDEAVDWLAADRSCLPFCGAGASIPAPACAPGIAVPLGATTRLLAEVAGWPDFDHSPGMERVRGDLLPESCYGAIASVAGTADHLRLWSSYAWSDVPGEPGPLPNAGHHLLVHIAQRHALPVLTTNFDCFIEDAAERQGLRPIVALPDRRDRFPKIRTRDGEVAVWKLHGSASDIGTIRSQAADLARSSPRALRDQLRLGAKRVLIVGYSGRDFDIFPVLAELATTAECVWVDLNFPPEHRAFTMRNCRRVTASFEDLARRFWRAHPAGSDAARTALDAVLSRSDTHSEEIRLRYVGRVRDATVASLAPVLNSNPRRASLALATAVATVADFPVVNEILAAGESTTVRGLLLESFAASSTDRHRDAEQAARAAGRAAWRAGDVFGVGRAEIAVCYARVRRFVGTIRDPEISAPSPEPVRAVLASARLVADVLLLSPVFAVASALVARRAENRRHYDALDFCADYAEQLIRLGGMVAVILGRLPRGTGRASDTMWRLIGAAASSVGYIRGVLNTKKYRSRGQPVTEAEEAAIAASFIGDAVAGALLARDNAARHLKQMTEASDADREAVRAAAERDLHRGYLLATRADVPSLQLKILLMVRRHGLIEPPLADPAGVVGRLQGEADEHAAAQVRHLLLGP</sequence>
<proteinExistence type="predicted"/>
<comment type="caution">
    <text evidence="1">The sequence shown here is derived from an EMBL/GenBank/DDBJ whole genome shotgun (WGS) entry which is preliminary data.</text>
</comment>
<reference evidence="1 2" key="1">
    <citation type="submission" date="2023-07" db="EMBL/GenBank/DDBJ databases">
        <title>Sequencing the genomes of 1000 actinobacteria strains.</title>
        <authorList>
            <person name="Klenk H.-P."/>
        </authorList>
    </citation>
    <scope>NUCLEOTIDE SEQUENCE [LARGE SCALE GENOMIC DNA]</scope>
    <source>
        <strain evidence="1 2">DSM 44711</strain>
    </source>
</reference>
<gene>
    <name evidence="1" type="ORF">J2S44_007004</name>
</gene>
<dbReference type="Pfam" id="PF13289">
    <property type="entry name" value="SIR2_2"/>
    <property type="match status" value="1"/>
</dbReference>